<dbReference type="Pfam" id="PF00990">
    <property type="entry name" value="GGDEF"/>
    <property type="match status" value="1"/>
</dbReference>
<dbReference type="OrthoDB" id="9805474at2"/>
<keyword evidence="1" id="KW-0812">Transmembrane</keyword>
<dbReference type="SUPFAM" id="SSF55073">
    <property type="entry name" value="Nucleotide cyclase"/>
    <property type="match status" value="1"/>
</dbReference>
<organism evidence="3 4">
    <name type="scientific">Hespellia stercorisuis DSM 15480</name>
    <dbReference type="NCBI Taxonomy" id="1121950"/>
    <lineage>
        <taxon>Bacteria</taxon>
        <taxon>Bacillati</taxon>
        <taxon>Bacillota</taxon>
        <taxon>Clostridia</taxon>
        <taxon>Lachnospirales</taxon>
        <taxon>Lachnospiraceae</taxon>
        <taxon>Hespellia</taxon>
    </lineage>
</organism>
<dbReference type="EMBL" id="FQZY01000078">
    <property type="protein sequence ID" value="SHK72630.1"/>
    <property type="molecule type" value="Genomic_DNA"/>
</dbReference>
<name>A0A1M6UTT4_9FIRM</name>
<evidence type="ECO:0000256" key="1">
    <source>
        <dbReference type="SAM" id="Phobius"/>
    </source>
</evidence>
<evidence type="ECO:0000259" key="2">
    <source>
        <dbReference type="PROSITE" id="PS50887"/>
    </source>
</evidence>
<dbReference type="InterPro" id="IPR043128">
    <property type="entry name" value="Rev_trsase/Diguanyl_cyclase"/>
</dbReference>
<keyword evidence="4" id="KW-1185">Reference proteome</keyword>
<dbReference type="NCBIfam" id="TIGR00254">
    <property type="entry name" value="GGDEF"/>
    <property type="match status" value="1"/>
</dbReference>
<sequence length="424" mass="49574">MKKERSLIYLGFLLLLVFLGISVFTFYQSNKYIEKGYLDSEGSAAENFAVLTASNIHLTDEEVETLKSYSYEEMQHSAENEALYNMMDNDSFASKVDYAYVMVHLDPDEVKYKITEENKDRFNAKIGTNLDIMWLLDVNVDPENQNEEDHQDELERYSYYIKEDAVILGEAPSYTFNASEWGDHICGYSPLYSEEGTYIGAVGVELRTHDYNQYRNGAMWAMGILLLVSTLTLLALFVFLYFKYKKLQYDKIYTDSLTALYNRSYYNNQFIKRMNNSRENEPFFALMIADIDFFKKVNDTFGHEVKDEVLMEMGLLLTEVFGRTRVIRFGGEEFVIGLWVDNTELIRKQLDFLFEKIAGQKFSKQQIDISISLGCSYYETDDLTGWLVSGMLKAADYNLYEVKENGRKDYRIVRYNENEKYQKK</sequence>
<dbReference type="InterPro" id="IPR000160">
    <property type="entry name" value="GGDEF_dom"/>
</dbReference>
<proteinExistence type="predicted"/>
<dbReference type="PROSITE" id="PS50887">
    <property type="entry name" value="GGDEF"/>
    <property type="match status" value="1"/>
</dbReference>
<dbReference type="CDD" id="cd01949">
    <property type="entry name" value="GGDEF"/>
    <property type="match status" value="1"/>
</dbReference>
<protein>
    <submittedName>
        <fullName evidence="3">Diguanylate cyclase (GGDEF) domain-containing protein</fullName>
    </submittedName>
</protein>
<keyword evidence="1" id="KW-0472">Membrane</keyword>
<dbReference type="AlphaFoldDB" id="A0A1M6UTT4"/>
<reference evidence="3 4" key="1">
    <citation type="submission" date="2016-11" db="EMBL/GenBank/DDBJ databases">
        <authorList>
            <person name="Jaros S."/>
            <person name="Januszkiewicz K."/>
            <person name="Wedrychowicz H."/>
        </authorList>
    </citation>
    <scope>NUCLEOTIDE SEQUENCE [LARGE SCALE GENOMIC DNA]</scope>
    <source>
        <strain evidence="3 4">DSM 15480</strain>
    </source>
</reference>
<dbReference type="PANTHER" id="PTHR45138:SF9">
    <property type="entry name" value="DIGUANYLATE CYCLASE DGCM-RELATED"/>
    <property type="match status" value="1"/>
</dbReference>
<evidence type="ECO:0000313" key="4">
    <source>
        <dbReference type="Proteomes" id="UP000184301"/>
    </source>
</evidence>
<feature type="domain" description="GGDEF" evidence="2">
    <location>
        <begin position="282"/>
        <end position="415"/>
    </location>
</feature>
<dbReference type="GO" id="GO:0052621">
    <property type="term" value="F:diguanylate cyclase activity"/>
    <property type="evidence" value="ECO:0007669"/>
    <property type="project" value="TreeGrafter"/>
</dbReference>
<dbReference type="Gene3D" id="3.30.70.270">
    <property type="match status" value="1"/>
</dbReference>
<dbReference type="SMART" id="SM00267">
    <property type="entry name" value="GGDEF"/>
    <property type="match status" value="1"/>
</dbReference>
<dbReference type="InterPro" id="IPR029787">
    <property type="entry name" value="Nucleotide_cyclase"/>
</dbReference>
<dbReference type="Proteomes" id="UP000184301">
    <property type="component" value="Unassembled WGS sequence"/>
</dbReference>
<dbReference type="RefSeq" id="WP_073112918.1">
    <property type="nucleotide sequence ID" value="NZ_FQZY01000078.1"/>
</dbReference>
<feature type="transmembrane region" description="Helical" evidence="1">
    <location>
        <begin position="7"/>
        <end position="27"/>
    </location>
</feature>
<accession>A0A1M6UTT4</accession>
<dbReference type="STRING" id="1121950.SAMN02745243_03606"/>
<keyword evidence="1" id="KW-1133">Transmembrane helix</keyword>
<gene>
    <name evidence="3" type="ORF">SAMN02745243_03606</name>
</gene>
<dbReference type="InterPro" id="IPR050469">
    <property type="entry name" value="Diguanylate_Cyclase"/>
</dbReference>
<dbReference type="PANTHER" id="PTHR45138">
    <property type="entry name" value="REGULATORY COMPONENTS OF SENSORY TRANSDUCTION SYSTEM"/>
    <property type="match status" value="1"/>
</dbReference>
<evidence type="ECO:0000313" key="3">
    <source>
        <dbReference type="EMBL" id="SHK72630.1"/>
    </source>
</evidence>
<feature type="transmembrane region" description="Helical" evidence="1">
    <location>
        <begin position="218"/>
        <end position="242"/>
    </location>
</feature>